<keyword evidence="1" id="KW-1185">Reference proteome</keyword>
<evidence type="ECO:0000313" key="1">
    <source>
        <dbReference type="Proteomes" id="UP001165740"/>
    </source>
</evidence>
<proteinExistence type="predicted"/>
<sequence length="289" mass="32775">MENFTNEYEVFDETEDHLYEVEIQDDERTISDISLDVSCVSYISGGVSYLSADQESSYGSVDLEDETLNISLSADDSNCGSNISVIFFSGTDSSDADLDLSELRSFIFASDTELLDVDPDFSEQSYMLSSDTELLDFDQDASEQSYMFSSDTELLDVDQDASEQSYMLSSDSELLDVDQDFFEFNSMELVSLHMAASVDSSQEETFLADTSDEDFLTEEMLPEESEGMERHTEDNDTSFLTEVEDPFEMFDFSPAVLVEREFRPEILQLDSHHTDSYLRDWLDNNMAAN</sequence>
<reference evidence="2" key="1">
    <citation type="submission" date="2025-08" db="UniProtKB">
        <authorList>
            <consortium name="RefSeq"/>
        </authorList>
    </citation>
    <scope>IDENTIFICATION</scope>
</reference>
<dbReference type="AlphaFoldDB" id="A0A9W3B8W9"/>
<evidence type="ECO:0000313" key="2">
    <source>
        <dbReference type="RefSeq" id="XP_055895893.1"/>
    </source>
</evidence>
<protein>
    <submittedName>
        <fullName evidence="2">Uncharacterized protein LOC129928028</fullName>
    </submittedName>
</protein>
<accession>A0A9W3B8W9</accession>
<gene>
    <name evidence="2" type="primary">LOC129928028</name>
</gene>
<dbReference type="RefSeq" id="XP_055895893.1">
    <property type="nucleotide sequence ID" value="XM_056039918.1"/>
</dbReference>
<organism evidence="1 2">
    <name type="scientific">Biomphalaria glabrata</name>
    <name type="common">Bloodfluke planorb</name>
    <name type="synonym">Freshwater snail</name>
    <dbReference type="NCBI Taxonomy" id="6526"/>
    <lineage>
        <taxon>Eukaryota</taxon>
        <taxon>Metazoa</taxon>
        <taxon>Spiralia</taxon>
        <taxon>Lophotrochozoa</taxon>
        <taxon>Mollusca</taxon>
        <taxon>Gastropoda</taxon>
        <taxon>Heterobranchia</taxon>
        <taxon>Euthyneura</taxon>
        <taxon>Panpulmonata</taxon>
        <taxon>Hygrophila</taxon>
        <taxon>Lymnaeoidea</taxon>
        <taxon>Planorbidae</taxon>
        <taxon>Biomphalaria</taxon>
    </lineage>
</organism>
<dbReference type="GeneID" id="129928028"/>
<name>A0A9W3B8W9_BIOGL</name>
<dbReference type="OrthoDB" id="10334876at2759"/>
<dbReference type="Proteomes" id="UP001165740">
    <property type="component" value="Chromosome 9"/>
</dbReference>